<proteinExistence type="predicted"/>
<name>A0A061FSJ9_THECC</name>
<dbReference type="AlphaFoldDB" id="A0A061FSJ9"/>
<gene>
    <name evidence="1" type="ORF">TCM_045467</name>
</gene>
<accession>A0A061FSJ9</accession>
<reference evidence="1 2" key="1">
    <citation type="journal article" date="2013" name="Genome Biol.">
        <title>The genome sequence of the most widely cultivated cacao type and its use to identify candidate genes regulating pod color.</title>
        <authorList>
            <person name="Motamayor J.C."/>
            <person name="Mockaitis K."/>
            <person name="Schmutz J."/>
            <person name="Haiminen N."/>
            <person name="Iii D.L."/>
            <person name="Cornejo O."/>
            <person name="Findley S.D."/>
            <person name="Zheng P."/>
            <person name="Utro F."/>
            <person name="Royaert S."/>
            <person name="Saski C."/>
            <person name="Jenkins J."/>
            <person name="Podicheti R."/>
            <person name="Zhao M."/>
            <person name="Scheffler B.E."/>
            <person name="Stack J.C."/>
            <person name="Feltus F.A."/>
            <person name="Mustiga G.M."/>
            <person name="Amores F."/>
            <person name="Phillips W."/>
            <person name="Marelli J.P."/>
            <person name="May G.D."/>
            <person name="Shapiro H."/>
            <person name="Ma J."/>
            <person name="Bustamante C.D."/>
            <person name="Schnell R.J."/>
            <person name="Main D."/>
            <person name="Gilbert D."/>
            <person name="Parida L."/>
            <person name="Kuhn D.N."/>
        </authorList>
    </citation>
    <scope>NUCLEOTIDE SEQUENCE [LARGE SCALE GENOMIC DNA]</scope>
    <source>
        <strain evidence="2">cv. Matina 1-6</strain>
    </source>
</reference>
<dbReference type="InParanoid" id="A0A061FSJ9"/>
<dbReference type="Gramene" id="EOY20066">
    <property type="protein sequence ID" value="EOY20066"/>
    <property type="gene ID" value="TCM_045467"/>
</dbReference>
<dbReference type="EMBL" id="CM001888">
    <property type="protein sequence ID" value="EOY20066.1"/>
    <property type="molecule type" value="Genomic_DNA"/>
</dbReference>
<keyword evidence="2" id="KW-1185">Reference proteome</keyword>
<evidence type="ECO:0000313" key="2">
    <source>
        <dbReference type="Proteomes" id="UP000026915"/>
    </source>
</evidence>
<dbReference type="HOGENOM" id="CLU_1771398_0_0_1"/>
<dbReference type="Proteomes" id="UP000026915">
    <property type="component" value="Chromosome 10"/>
</dbReference>
<evidence type="ECO:0000313" key="1">
    <source>
        <dbReference type="EMBL" id="EOY20066.1"/>
    </source>
</evidence>
<organism evidence="1 2">
    <name type="scientific">Theobroma cacao</name>
    <name type="common">Cacao</name>
    <name type="synonym">Cocoa</name>
    <dbReference type="NCBI Taxonomy" id="3641"/>
    <lineage>
        <taxon>Eukaryota</taxon>
        <taxon>Viridiplantae</taxon>
        <taxon>Streptophyta</taxon>
        <taxon>Embryophyta</taxon>
        <taxon>Tracheophyta</taxon>
        <taxon>Spermatophyta</taxon>
        <taxon>Magnoliopsida</taxon>
        <taxon>eudicotyledons</taxon>
        <taxon>Gunneridae</taxon>
        <taxon>Pentapetalae</taxon>
        <taxon>rosids</taxon>
        <taxon>malvids</taxon>
        <taxon>Malvales</taxon>
        <taxon>Malvaceae</taxon>
        <taxon>Byttnerioideae</taxon>
        <taxon>Theobroma</taxon>
    </lineage>
</organism>
<protein>
    <submittedName>
        <fullName evidence="1">Uncharacterized protein</fullName>
    </submittedName>
</protein>
<sequence length="147" mass="16595">MTSFTTACMLLYCVKQLLLDNNTSIAKLILPETNLYSLPLNYYIYIALRDLRRVVCSPVMLEYLATHCKRIPKMKLFGFLEETEASLLAANFPLLQHLDTSSCALLVDGLSVILERHGNLIGLDTRHFYCVASCSIYLPSVCPRAEE</sequence>